<evidence type="ECO:0000313" key="4">
    <source>
        <dbReference type="Proteomes" id="UP000007963"/>
    </source>
</evidence>
<dbReference type="InterPro" id="IPR027417">
    <property type="entry name" value="P-loop_NTPase"/>
</dbReference>
<dbReference type="InterPro" id="IPR056681">
    <property type="entry name" value="DUF7779"/>
</dbReference>
<protein>
    <submittedName>
        <fullName evidence="3">Uncharacterized protein</fullName>
    </submittedName>
</protein>
<dbReference type="HOGENOM" id="CLU_516760_0_0_1"/>
<dbReference type="VEuPathDB" id="FungiDB:ATEG_05985"/>
<proteinExistence type="predicted"/>
<reference evidence="4" key="1">
    <citation type="submission" date="2005-09" db="EMBL/GenBank/DDBJ databases">
        <title>Annotation of the Aspergillus terreus NIH2624 genome.</title>
        <authorList>
            <person name="Birren B.W."/>
            <person name="Lander E.S."/>
            <person name="Galagan J.E."/>
            <person name="Nusbaum C."/>
            <person name="Devon K."/>
            <person name="Henn M."/>
            <person name="Ma L.-J."/>
            <person name="Jaffe D.B."/>
            <person name="Butler J."/>
            <person name="Alvarez P."/>
            <person name="Gnerre S."/>
            <person name="Grabherr M."/>
            <person name="Kleber M."/>
            <person name="Mauceli E.W."/>
            <person name="Brockman W."/>
            <person name="Rounsley S."/>
            <person name="Young S.K."/>
            <person name="LaButti K."/>
            <person name="Pushparaj V."/>
            <person name="DeCaprio D."/>
            <person name="Crawford M."/>
            <person name="Koehrsen M."/>
            <person name="Engels R."/>
            <person name="Montgomery P."/>
            <person name="Pearson M."/>
            <person name="Howarth C."/>
            <person name="Larson L."/>
            <person name="Luoma S."/>
            <person name="White J."/>
            <person name="Alvarado L."/>
            <person name="Kodira C.D."/>
            <person name="Zeng Q."/>
            <person name="Oleary S."/>
            <person name="Yandava C."/>
            <person name="Denning D.W."/>
            <person name="Nierman W.C."/>
            <person name="Milne T."/>
            <person name="Madden K."/>
        </authorList>
    </citation>
    <scope>NUCLEOTIDE SEQUENCE [LARGE SCALE GENOMIC DNA]</scope>
    <source>
        <strain evidence="4">NIH 2624 / FGSC A1156</strain>
    </source>
</reference>
<dbReference type="Proteomes" id="UP000007963">
    <property type="component" value="Unassembled WGS sequence"/>
</dbReference>
<dbReference type="SUPFAM" id="SSF52540">
    <property type="entry name" value="P-loop containing nucleoside triphosphate hydrolases"/>
    <property type="match status" value="1"/>
</dbReference>
<dbReference type="OMA" id="IFATEDY"/>
<dbReference type="GeneID" id="4321595"/>
<dbReference type="AlphaFoldDB" id="Q0CJZ9"/>
<dbReference type="OrthoDB" id="6161812at2759"/>
<evidence type="ECO:0000313" key="3">
    <source>
        <dbReference type="EMBL" id="EAU33746.1"/>
    </source>
</evidence>
<organism evidence="3 4">
    <name type="scientific">Aspergillus terreus (strain NIH 2624 / FGSC A1156)</name>
    <dbReference type="NCBI Taxonomy" id="341663"/>
    <lineage>
        <taxon>Eukaryota</taxon>
        <taxon>Fungi</taxon>
        <taxon>Dikarya</taxon>
        <taxon>Ascomycota</taxon>
        <taxon>Pezizomycotina</taxon>
        <taxon>Eurotiomycetes</taxon>
        <taxon>Eurotiomycetidae</taxon>
        <taxon>Eurotiales</taxon>
        <taxon>Aspergillaceae</taxon>
        <taxon>Aspergillus</taxon>
        <taxon>Aspergillus subgen. Circumdati</taxon>
    </lineage>
</organism>
<feature type="domain" description="DUF7779" evidence="2">
    <location>
        <begin position="259"/>
        <end position="337"/>
    </location>
</feature>
<dbReference type="Pfam" id="PF25000">
    <property type="entry name" value="DUF7779"/>
    <property type="match status" value="1"/>
</dbReference>
<gene>
    <name evidence="3" type="ORF">ATEG_05985</name>
</gene>
<dbReference type="PANTHER" id="PTHR35205:SF1">
    <property type="entry name" value="ZU5 DOMAIN-CONTAINING PROTEIN"/>
    <property type="match status" value="1"/>
</dbReference>
<feature type="domain" description="NB-ARC" evidence="1">
    <location>
        <begin position="43"/>
        <end position="152"/>
    </location>
</feature>
<name>Q0CJZ9_ASPTN</name>
<dbReference type="InterPro" id="IPR002182">
    <property type="entry name" value="NB-ARC"/>
</dbReference>
<evidence type="ECO:0000259" key="1">
    <source>
        <dbReference type="Pfam" id="PF00931"/>
    </source>
</evidence>
<evidence type="ECO:0000259" key="2">
    <source>
        <dbReference type="Pfam" id="PF25000"/>
    </source>
</evidence>
<dbReference type="GO" id="GO:0043531">
    <property type="term" value="F:ADP binding"/>
    <property type="evidence" value="ECO:0007669"/>
    <property type="project" value="InterPro"/>
</dbReference>
<accession>Q0CJZ9</accession>
<dbReference type="eggNOG" id="KOG4658">
    <property type="taxonomic scope" value="Eukaryota"/>
</dbReference>
<dbReference type="STRING" id="341663.Q0CJZ9"/>
<sequence>MQPVPPHPPMRCSTIPYPPHPGFFGREDILADISEGFDRQGPRLKSVAIWGTGGVGKTQIALEFANRRWLKGFDVILWIGSETPAEVAKAFSDAARGLGLVSESEHNSPEKNRHMVLQWILKTENHEALLENWPSVDHGCILVTCRSELLANSDTIATPIEVPPFSPAQSTDMILHILNKKSVFEEEASAVSELSNKLGGLALAIDIIAKHIKSSRRFKSVAEFLPYFEKNKISVFKRPKRGGRDAWYSKGVETVWQTAFGSLSDDAAQLLGILSCMGPEAIPQFLFESEGRNERRLIEELEEAKMELLDLSLIRINTDTGIISVHRVLQTVFFSQMPLGLQVASFHHAHGVLRSHFPQPGPSHLYTEWKVCNDLHHHVLALRDRYEILKLDDAFPANNTSYIDLIRDDALYGPTLCCCKTRIILTNTRYMIEIQHFLEAERSLHLILENIEPDSLGAAKIQRSLLGLYERMGRSVKACEAAKAELAIMLKHDVPKDNELANGYSNVGYALVSAVDRQKVYHTLMRQ</sequence>
<dbReference type="EMBL" id="CH476601">
    <property type="protein sequence ID" value="EAU33746.1"/>
    <property type="molecule type" value="Genomic_DNA"/>
</dbReference>
<dbReference type="RefSeq" id="XP_001215163.1">
    <property type="nucleotide sequence ID" value="XM_001215163.1"/>
</dbReference>
<dbReference type="PRINTS" id="PR00364">
    <property type="entry name" value="DISEASERSIST"/>
</dbReference>
<dbReference type="PANTHER" id="PTHR35205">
    <property type="entry name" value="NB-ARC AND TPR DOMAIN PROTEIN"/>
    <property type="match status" value="1"/>
</dbReference>
<dbReference type="Gene3D" id="3.40.50.300">
    <property type="entry name" value="P-loop containing nucleotide triphosphate hydrolases"/>
    <property type="match status" value="1"/>
</dbReference>
<dbReference type="Pfam" id="PF00931">
    <property type="entry name" value="NB-ARC"/>
    <property type="match status" value="1"/>
</dbReference>